<dbReference type="EMBL" id="VIIS01001683">
    <property type="protein sequence ID" value="KAF0294526.1"/>
    <property type="molecule type" value="Genomic_DNA"/>
</dbReference>
<accession>A0A6A4VJ56</accession>
<evidence type="ECO:0000313" key="2">
    <source>
        <dbReference type="EMBL" id="KAF0294526.1"/>
    </source>
</evidence>
<feature type="domain" description="Schlafen AlbA-2" evidence="1">
    <location>
        <begin position="20"/>
        <end position="208"/>
    </location>
</feature>
<name>A0A6A4VJ56_AMPAM</name>
<dbReference type="AlphaFoldDB" id="A0A6A4VJ56"/>
<gene>
    <name evidence="2" type="primary">Slfnl1_0</name>
    <name evidence="2" type="ORF">FJT64_007837</name>
</gene>
<organism evidence="2 3">
    <name type="scientific">Amphibalanus amphitrite</name>
    <name type="common">Striped barnacle</name>
    <name type="synonym">Balanus amphitrite</name>
    <dbReference type="NCBI Taxonomy" id="1232801"/>
    <lineage>
        <taxon>Eukaryota</taxon>
        <taxon>Metazoa</taxon>
        <taxon>Ecdysozoa</taxon>
        <taxon>Arthropoda</taxon>
        <taxon>Crustacea</taxon>
        <taxon>Multicrustacea</taxon>
        <taxon>Cirripedia</taxon>
        <taxon>Thoracica</taxon>
        <taxon>Thoracicalcarea</taxon>
        <taxon>Balanomorpha</taxon>
        <taxon>Balanoidea</taxon>
        <taxon>Balanidae</taxon>
        <taxon>Amphibalaninae</taxon>
        <taxon>Amphibalanus</taxon>
    </lineage>
</organism>
<dbReference type="PANTHER" id="PTHR12155">
    <property type="entry name" value="SCHLAFEN"/>
    <property type="match status" value="1"/>
</dbReference>
<proteinExistence type="predicted"/>
<dbReference type="InterPro" id="IPR029684">
    <property type="entry name" value="Schlafen"/>
</dbReference>
<evidence type="ECO:0000313" key="3">
    <source>
        <dbReference type="Proteomes" id="UP000440578"/>
    </source>
</evidence>
<evidence type="ECO:0000259" key="1">
    <source>
        <dbReference type="Pfam" id="PF04326"/>
    </source>
</evidence>
<reference evidence="2 3" key="1">
    <citation type="submission" date="2019-07" db="EMBL/GenBank/DDBJ databases">
        <title>Draft genome assembly of a fouling barnacle, Amphibalanus amphitrite (Darwin, 1854): The first reference genome for Thecostraca.</title>
        <authorList>
            <person name="Kim W."/>
        </authorList>
    </citation>
    <scope>NUCLEOTIDE SEQUENCE [LARGE SCALE GENOMIC DNA]</scope>
    <source>
        <strain evidence="2">SNU_AA5</strain>
        <tissue evidence="2">Soma without cirri and trophi</tissue>
    </source>
</reference>
<keyword evidence="3" id="KW-1185">Reference proteome</keyword>
<dbReference type="Proteomes" id="UP000440578">
    <property type="component" value="Unassembled WGS sequence"/>
</dbReference>
<sequence>MAATCKQRVYVRGSYMPFEEDETHEFKGHREIAPEDTPPWAFRHPTESQSRKAISRNLNAFLNTGLGGVVYCGVDDRGRVLGLHLTRYQKDHMLLSVRCLLMRYRPAVPSARYRVTFVPVVSSAEVDDPPAEFAYDVSRRTKQHLVATSHYCWCDADARARSVSGIIPLSYVIEIEILPWADRDKALHPFYLTESGQCYVRRQASIMPAAALIRRQSEQMALQSQRDISALQARLDSGLLSKVRANIGKFIDVSEAFGSAGLNGRQYELDSDDSEDSWDAEYQPEHRLVASLSDGATVV</sequence>
<dbReference type="PANTHER" id="PTHR12155:SF41">
    <property type="entry name" value="SCHLAFEN ALBA-2 DOMAIN-CONTAINING PROTEIN"/>
    <property type="match status" value="1"/>
</dbReference>
<dbReference type="InterPro" id="IPR007421">
    <property type="entry name" value="Schlafen_AlbA_2_dom"/>
</dbReference>
<protein>
    <submittedName>
        <fullName evidence="2">Schlafen-like protein 1</fullName>
    </submittedName>
</protein>
<dbReference type="InterPro" id="IPR038461">
    <property type="entry name" value="Schlafen_AlbA_2_dom_sf"/>
</dbReference>
<dbReference type="Gene3D" id="3.30.950.30">
    <property type="entry name" value="Schlafen, AAA domain"/>
    <property type="match status" value="1"/>
</dbReference>
<comment type="caution">
    <text evidence="2">The sequence shown here is derived from an EMBL/GenBank/DDBJ whole genome shotgun (WGS) entry which is preliminary data.</text>
</comment>
<dbReference type="Pfam" id="PF04326">
    <property type="entry name" value="SLFN_AlbA_2"/>
    <property type="match status" value="1"/>
</dbReference>
<dbReference type="OrthoDB" id="10259112at2759"/>